<dbReference type="AlphaFoldDB" id="A0A1D6GL49"/>
<gene>
    <name evidence="2" type="ORF">ZEAMMB73_Zm00001d013621</name>
</gene>
<protein>
    <submittedName>
        <fullName evidence="2">Uncharacterized protein</fullName>
    </submittedName>
</protein>
<feature type="region of interest" description="Disordered" evidence="1">
    <location>
        <begin position="42"/>
        <end position="64"/>
    </location>
</feature>
<evidence type="ECO:0000256" key="1">
    <source>
        <dbReference type="SAM" id="MobiDB-lite"/>
    </source>
</evidence>
<dbReference type="PANTHER" id="PTHR37244:SF1">
    <property type="entry name" value="NADP-SPECIFIC GLUTAMATE DEHYDROGENASE"/>
    <property type="match status" value="1"/>
</dbReference>
<dbReference type="PANTHER" id="PTHR37244">
    <property type="entry name" value="NADP-SPECIFIC GLUTAMATE DEHYDROGENASE"/>
    <property type="match status" value="1"/>
</dbReference>
<proteinExistence type="predicted"/>
<sequence>MLRRQRNARMAWRPESGLVVTRFRLSAHLSRAASLDGDLSHADRAASSARPHPGTSTSALSTFASPPALPRCPAELTLAYHPPIGGAAQGLNGRALPPVAPAKVTLRRVTAAREEVAAEGVFYARREGVWHVECRGALASLEVCMAEVVVLAEGGVLMRDRARAAGQGRMRCGATRLEGIPEEDATTGLCGWCRCECDNDGWEVVGDAEEEEE</sequence>
<feature type="compositionally biased region" description="Polar residues" evidence="1">
    <location>
        <begin position="54"/>
        <end position="64"/>
    </location>
</feature>
<name>A0A1D6GL49_MAIZE</name>
<dbReference type="InParanoid" id="A0A1D6GL49"/>
<organism evidence="2">
    <name type="scientific">Zea mays</name>
    <name type="common">Maize</name>
    <dbReference type="NCBI Taxonomy" id="4577"/>
    <lineage>
        <taxon>Eukaryota</taxon>
        <taxon>Viridiplantae</taxon>
        <taxon>Streptophyta</taxon>
        <taxon>Embryophyta</taxon>
        <taxon>Tracheophyta</taxon>
        <taxon>Spermatophyta</taxon>
        <taxon>Magnoliopsida</taxon>
        <taxon>Liliopsida</taxon>
        <taxon>Poales</taxon>
        <taxon>Poaceae</taxon>
        <taxon>PACMAD clade</taxon>
        <taxon>Panicoideae</taxon>
        <taxon>Andropogonodae</taxon>
        <taxon>Andropogoneae</taxon>
        <taxon>Tripsacinae</taxon>
        <taxon>Zea</taxon>
    </lineage>
</organism>
<dbReference type="EMBL" id="CM000781">
    <property type="protein sequence ID" value="AQK64041.1"/>
    <property type="molecule type" value="Genomic_DNA"/>
</dbReference>
<evidence type="ECO:0000313" key="2">
    <source>
        <dbReference type="EMBL" id="AQK64041.1"/>
    </source>
</evidence>
<reference evidence="2" key="1">
    <citation type="submission" date="2015-12" db="EMBL/GenBank/DDBJ databases">
        <title>Update maize B73 reference genome by single molecule sequencing technologies.</title>
        <authorList>
            <consortium name="Maize Genome Sequencing Project"/>
            <person name="Ware D."/>
        </authorList>
    </citation>
    <scope>NUCLEOTIDE SEQUENCE</scope>
    <source>
        <tissue evidence="2">Seedling</tissue>
    </source>
</reference>
<accession>A0A1D6GL49</accession>